<dbReference type="SUPFAM" id="SSF53335">
    <property type="entry name" value="S-adenosyl-L-methionine-dependent methyltransferases"/>
    <property type="match status" value="1"/>
</dbReference>
<evidence type="ECO:0000313" key="2">
    <source>
        <dbReference type="EMBL" id="AWI67078.1"/>
    </source>
</evidence>
<dbReference type="GO" id="GO:0008168">
    <property type="term" value="F:methyltransferase activity"/>
    <property type="evidence" value="ECO:0007669"/>
    <property type="project" value="UniProtKB-KW"/>
</dbReference>
<dbReference type="PANTHER" id="PTHR43591:SF24">
    <property type="entry name" value="2-METHOXY-6-POLYPRENYL-1,4-BENZOQUINOL METHYLASE, MITOCHONDRIAL"/>
    <property type="match status" value="1"/>
</dbReference>
<dbReference type="SMR" id="A0A2S1TZM5"/>
<dbReference type="CDD" id="cd02440">
    <property type="entry name" value="AdoMet_MTases"/>
    <property type="match status" value="1"/>
</dbReference>
<evidence type="ECO:0000259" key="1">
    <source>
        <dbReference type="Pfam" id="PF13847"/>
    </source>
</evidence>
<accession>A0A2S1TZM5</accession>
<keyword evidence="2" id="KW-0808">Transferase</keyword>
<dbReference type="InterPro" id="IPR025714">
    <property type="entry name" value="Methyltranfer_dom"/>
</dbReference>
<dbReference type="Pfam" id="PF13847">
    <property type="entry name" value="Methyltransf_31"/>
    <property type="match status" value="1"/>
</dbReference>
<name>A0A2S1TZM5_PIRSP</name>
<reference evidence="2" key="1">
    <citation type="submission" date="2018-03" db="EMBL/GenBank/DDBJ databases">
        <title>Horizontal gene transfer is an indispensable driver in forging the evolution of the Neocallimastigomycota as a distinct gut-dwelling fungal lineage.</title>
        <authorList>
            <person name="Murphy C.L."/>
            <person name="Youssef N.H."/>
            <person name="Elshahed M.S."/>
        </authorList>
    </citation>
    <scope>NUCLEOTIDE SEQUENCE</scope>
    <source>
        <strain evidence="2">A1</strain>
    </source>
</reference>
<dbReference type="GO" id="GO:0032259">
    <property type="term" value="P:methylation"/>
    <property type="evidence" value="ECO:0007669"/>
    <property type="project" value="UniProtKB-KW"/>
</dbReference>
<protein>
    <submittedName>
        <fullName evidence="2">Methyltransferase</fullName>
    </submittedName>
</protein>
<dbReference type="PANTHER" id="PTHR43591">
    <property type="entry name" value="METHYLTRANSFERASE"/>
    <property type="match status" value="1"/>
</dbReference>
<feature type="domain" description="Methyltransferase" evidence="1">
    <location>
        <begin position="75"/>
        <end position="176"/>
    </location>
</feature>
<dbReference type="Gene3D" id="3.40.50.150">
    <property type="entry name" value="Vaccinia Virus protein VP39"/>
    <property type="match status" value="1"/>
</dbReference>
<dbReference type="EMBL" id="MH043924">
    <property type="protein sequence ID" value="AWI67078.1"/>
    <property type="molecule type" value="mRNA"/>
</dbReference>
<organism evidence="2">
    <name type="scientific">Piromyces sp</name>
    <dbReference type="NCBI Taxonomy" id="45796"/>
    <lineage>
        <taxon>Eukaryota</taxon>
        <taxon>Fungi</taxon>
        <taxon>Fungi incertae sedis</taxon>
        <taxon>Chytridiomycota</taxon>
        <taxon>Chytridiomycota incertae sedis</taxon>
        <taxon>Neocallimastigomycetes</taxon>
        <taxon>Neocallimastigales</taxon>
        <taxon>Neocallimastigaceae</taxon>
        <taxon>Piromyces</taxon>
    </lineage>
</organism>
<sequence length="238" mass="26673">MTSPNTAETTPQISDKGKKIKTAYKSLGKGSFYDGMITNTTFLGSLVNKVVWDYSKEDNDTIIEKALSGIEENFNGKLLDVPVGTGVLTVPLYSILKDADITCVDYSDEMLNQAKEKAEKLQLTNTKFQQGDVGHLEFEDNSFDIVLSMNGFHAFPDKEAAYNETYRVLKTGGKFCGCFYIKGQCSRTDKIIDTVYVKKGYFTPPFETLESFTERMNKMYSKVEISNVKSLVSFTCTK</sequence>
<dbReference type="AlphaFoldDB" id="A0A2S1TZM5"/>
<proteinExistence type="evidence at transcript level"/>
<dbReference type="InterPro" id="IPR029063">
    <property type="entry name" value="SAM-dependent_MTases_sf"/>
</dbReference>
<keyword evidence="2" id="KW-0489">Methyltransferase</keyword>